<feature type="transmembrane region" description="Helical" evidence="1">
    <location>
        <begin position="37"/>
        <end position="59"/>
    </location>
</feature>
<evidence type="ECO:0000313" key="3">
    <source>
        <dbReference type="Proteomes" id="UP000596123"/>
    </source>
</evidence>
<accession>A0A7T8IVS2</accession>
<name>A0A7T8IVS2_9CAUD</name>
<proteinExistence type="predicted"/>
<dbReference type="EMBL" id="MW366843">
    <property type="protein sequence ID" value="QQO90420.1"/>
    <property type="molecule type" value="Genomic_DNA"/>
</dbReference>
<sequence length="69" mass="7952">MVELAKGPLGQLVFVWLSVMGYFAARIYGLIQDEPLGLAFMFAAAIVIMRLTPMACESFRTYWYQRRKN</sequence>
<keyword evidence="1" id="KW-1133">Transmembrane helix</keyword>
<dbReference type="Proteomes" id="UP000596123">
    <property type="component" value="Segment"/>
</dbReference>
<reference evidence="2 3" key="1">
    <citation type="submission" date="2020-12" db="EMBL/GenBank/DDBJ databases">
        <title>Complete genome sequence of Erwinia phage pEa_SNUABM_5.</title>
        <authorList>
            <person name="Kim S.G."/>
            <person name="Lee S.B."/>
            <person name="Kwon J."/>
            <person name="Park S.C."/>
        </authorList>
    </citation>
    <scope>NUCLEOTIDE SEQUENCE [LARGE SCALE GENOMIC DNA]</scope>
</reference>
<keyword evidence="3" id="KW-1185">Reference proteome</keyword>
<protein>
    <submittedName>
        <fullName evidence="2">Uncharacterized protein</fullName>
    </submittedName>
</protein>
<keyword evidence="1" id="KW-0812">Transmembrane</keyword>
<keyword evidence="1" id="KW-0472">Membrane</keyword>
<gene>
    <name evidence="2" type="ORF">pEaSNUABM5_00278</name>
</gene>
<evidence type="ECO:0000256" key="1">
    <source>
        <dbReference type="SAM" id="Phobius"/>
    </source>
</evidence>
<evidence type="ECO:0000313" key="2">
    <source>
        <dbReference type="EMBL" id="QQO90420.1"/>
    </source>
</evidence>
<feature type="transmembrane region" description="Helical" evidence="1">
    <location>
        <begin position="12"/>
        <end position="31"/>
    </location>
</feature>
<organism evidence="2 3">
    <name type="scientific">Erwinia phage pEa_SNUABM_5</name>
    <dbReference type="NCBI Taxonomy" id="2797313"/>
    <lineage>
        <taxon>Viruses</taxon>
        <taxon>Duplodnaviria</taxon>
        <taxon>Heunggongvirae</taxon>
        <taxon>Uroviricota</taxon>
        <taxon>Caudoviricetes</taxon>
        <taxon>Rivsvirus</taxon>
        <taxon>Rivsvirus SNUABM5</taxon>
    </lineage>
</organism>